<dbReference type="PANTHER" id="PTHR43473:SF2">
    <property type="entry name" value="MAGNESIUM-CHELATASE SUBUNIT CHLD, CHLOROPLASTIC"/>
    <property type="match status" value="1"/>
</dbReference>
<dbReference type="Gene3D" id="3.40.50.300">
    <property type="entry name" value="P-loop containing nucleotide triphosphate hydrolases"/>
    <property type="match status" value="1"/>
</dbReference>
<proteinExistence type="predicted"/>
<organism evidence="2">
    <name type="scientific">Tetraselmis sp. GSL018</name>
    <dbReference type="NCBI Taxonomy" id="582737"/>
    <lineage>
        <taxon>Eukaryota</taxon>
        <taxon>Viridiplantae</taxon>
        <taxon>Chlorophyta</taxon>
        <taxon>core chlorophytes</taxon>
        <taxon>Chlorodendrophyceae</taxon>
        <taxon>Chlorodendrales</taxon>
        <taxon>Chlorodendraceae</taxon>
        <taxon>Tetraselmis</taxon>
    </lineage>
</organism>
<accession>A0A061RX95</accession>
<dbReference type="AlphaFoldDB" id="A0A061RX95"/>
<dbReference type="PANTHER" id="PTHR43473">
    <property type="entry name" value="MAGNESIUM-CHELATASE SUBUNIT CHLD, CHLOROPLASTIC"/>
    <property type="match status" value="1"/>
</dbReference>
<name>A0A061RX95_9CHLO</name>
<dbReference type="SUPFAM" id="SSF52540">
    <property type="entry name" value="P-loop containing nucleoside triphosphate hydrolases"/>
    <property type="match status" value="1"/>
</dbReference>
<feature type="region of interest" description="Disordered" evidence="1">
    <location>
        <begin position="48"/>
        <end position="84"/>
    </location>
</feature>
<protein>
    <submittedName>
        <fullName evidence="2">Magnesium chelatase</fullName>
    </submittedName>
</protein>
<dbReference type="InterPro" id="IPR027417">
    <property type="entry name" value="P-loop_NTPase"/>
</dbReference>
<sequence>MSTLFSIGSSWCRVQQNKNSKTLCGMTGFPDREPQSPRTGNLLFEAAGRRQNSYQRTRVSQATVSSGPQQPIPETGRGSQRRQVFPFPRVVDQELAKAALLLASVDPRLGVLIVGPHGTCKSALARALHELLPGDRGGAGPGPRSPPFVTVPLGVTEDRLLGTVNVEESMKEGRPAAFPEPCPRCLRPRGSGPEFFATGPHLRLRWRGCPPLSSLRVTLNPPIGLPFAAVLK</sequence>
<gene>
    <name evidence="2" type="ORF">TSPGSL018_23922</name>
</gene>
<feature type="compositionally biased region" description="Polar residues" evidence="1">
    <location>
        <begin position="50"/>
        <end position="69"/>
    </location>
</feature>
<dbReference type="EMBL" id="GBEZ01010532">
    <property type="protein sequence ID" value="JAC75151.1"/>
    <property type="molecule type" value="Transcribed_RNA"/>
</dbReference>
<evidence type="ECO:0000313" key="2">
    <source>
        <dbReference type="EMBL" id="JAC75151.1"/>
    </source>
</evidence>
<feature type="non-terminal residue" evidence="2">
    <location>
        <position position="232"/>
    </location>
</feature>
<reference evidence="2" key="1">
    <citation type="submission" date="2014-05" db="EMBL/GenBank/DDBJ databases">
        <title>The transcriptome of the halophilic microalga Tetraselmis sp. GSL018 isolated from the Great Salt Lake, Utah.</title>
        <authorList>
            <person name="Jinkerson R.E."/>
            <person name="D'Adamo S."/>
            <person name="Posewitz M.C."/>
        </authorList>
    </citation>
    <scope>NUCLEOTIDE SEQUENCE</scope>
    <source>
        <strain evidence="2">GSL018</strain>
    </source>
</reference>
<evidence type="ECO:0000256" key="1">
    <source>
        <dbReference type="SAM" id="MobiDB-lite"/>
    </source>
</evidence>